<evidence type="ECO:0000313" key="2">
    <source>
        <dbReference type="EMBL" id="PTM59719.1"/>
    </source>
</evidence>
<dbReference type="SUPFAM" id="SSF158622">
    <property type="entry name" value="YheA/YmcA-like"/>
    <property type="match status" value="1"/>
</dbReference>
<dbReference type="InterPro" id="IPR052767">
    <property type="entry name" value="Bact_com_dev_regulator"/>
</dbReference>
<proteinExistence type="predicted"/>
<keyword evidence="3" id="KW-1185">Reference proteome</keyword>
<comment type="caution">
    <text evidence="2">The sequence shown here is derived from an EMBL/GenBank/DDBJ whole genome shotgun (WGS) entry which is preliminary data.</text>
</comment>
<feature type="coiled-coil region" evidence="1">
    <location>
        <begin position="32"/>
        <end position="59"/>
    </location>
</feature>
<dbReference type="Proteomes" id="UP000241639">
    <property type="component" value="Unassembled WGS sequence"/>
</dbReference>
<dbReference type="PANTHER" id="PTHR38448">
    <property type="entry name" value="REGULATORY PROTEIN YLBF-RELATED"/>
    <property type="match status" value="1"/>
</dbReference>
<dbReference type="InterPro" id="IPR023378">
    <property type="entry name" value="YheA/YmcA-like_dom_sf"/>
</dbReference>
<reference evidence="2 3" key="1">
    <citation type="submission" date="2018-04" db="EMBL/GenBank/DDBJ databases">
        <title>Genomic Encyclopedia of Archaeal and Bacterial Type Strains, Phase II (KMG-II): from individual species to whole genera.</title>
        <authorList>
            <person name="Goeker M."/>
        </authorList>
    </citation>
    <scope>NUCLEOTIDE SEQUENCE [LARGE SCALE GENOMIC DNA]</scope>
    <source>
        <strain evidence="2 3">DSM 45169</strain>
    </source>
</reference>
<keyword evidence="1" id="KW-0175">Coiled coil</keyword>
<name>A0A2T4ZCV9_9BACL</name>
<dbReference type="Gene3D" id="1.20.1500.10">
    <property type="entry name" value="YheA/YmcA-like"/>
    <property type="match status" value="1"/>
</dbReference>
<dbReference type="OrthoDB" id="2157513at2"/>
<dbReference type="PANTHER" id="PTHR38448:SF2">
    <property type="entry name" value="REGULATORY PROTEIN YLBF"/>
    <property type="match status" value="1"/>
</dbReference>
<dbReference type="EMBL" id="PZZP01000001">
    <property type="protein sequence ID" value="PTM59719.1"/>
    <property type="molecule type" value="Genomic_DNA"/>
</dbReference>
<protein>
    <submittedName>
        <fullName evidence="2">Cell fate (Sporulation/competence/biofilm development) regulator YlbF (YheA/YmcA/DUF963 family)</fullName>
    </submittedName>
</protein>
<sequence>MSTLDMSELLLEAYQLADQINESEEVKRYLHLKQKVQESDEAQSLIAQFQRKKELFEEAQRFGHFHPDYYAAKKEANAFLKQIRKHPLIGQYLEAEEQVDHLLSEVSRTLAGAVSDSIKVPINDPRELRQANRKQRRGCG</sequence>
<dbReference type="Pfam" id="PF06133">
    <property type="entry name" value="Com_YlbF"/>
    <property type="match status" value="1"/>
</dbReference>
<accession>A0A2T4ZCV9</accession>
<dbReference type="InterPro" id="IPR010368">
    <property type="entry name" value="Com_YlbF"/>
</dbReference>
<dbReference type="RefSeq" id="WP_107726923.1">
    <property type="nucleotide sequence ID" value="NZ_PZZP01000001.1"/>
</dbReference>
<dbReference type="AlphaFoldDB" id="A0A2T4ZCV9"/>
<evidence type="ECO:0000313" key="3">
    <source>
        <dbReference type="Proteomes" id="UP000241639"/>
    </source>
</evidence>
<organism evidence="2 3">
    <name type="scientific">Desmospora activa DSM 45169</name>
    <dbReference type="NCBI Taxonomy" id="1121389"/>
    <lineage>
        <taxon>Bacteria</taxon>
        <taxon>Bacillati</taxon>
        <taxon>Bacillota</taxon>
        <taxon>Bacilli</taxon>
        <taxon>Bacillales</taxon>
        <taxon>Thermoactinomycetaceae</taxon>
        <taxon>Desmospora</taxon>
    </lineage>
</organism>
<evidence type="ECO:0000256" key="1">
    <source>
        <dbReference type="SAM" id="Coils"/>
    </source>
</evidence>
<gene>
    <name evidence="2" type="ORF">C8J48_2349</name>
</gene>